<evidence type="ECO:0000259" key="8">
    <source>
        <dbReference type="PROSITE" id="PS51384"/>
    </source>
</evidence>
<dbReference type="PANTHER" id="PTHR47354">
    <property type="entry name" value="NADH OXIDOREDUCTASE HCR"/>
    <property type="match status" value="1"/>
</dbReference>
<dbReference type="PRINTS" id="PR00409">
    <property type="entry name" value="PHDIOXRDTASE"/>
</dbReference>
<dbReference type="InterPro" id="IPR039261">
    <property type="entry name" value="FNR_nucleotide-bd"/>
</dbReference>
<dbReference type="CDD" id="cd06185">
    <property type="entry name" value="PDR_like"/>
    <property type="match status" value="1"/>
</dbReference>
<name>A0A1V2JQ51_PSEAZ</name>
<dbReference type="SUPFAM" id="SSF63380">
    <property type="entry name" value="Riboflavin synthase domain-like"/>
    <property type="match status" value="1"/>
</dbReference>
<dbReference type="InterPro" id="IPR050415">
    <property type="entry name" value="MRET"/>
</dbReference>
<evidence type="ECO:0000256" key="6">
    <source>
        <dbReference type="ARBA" id="ARBA00023014"/>
    </source>
</evidence>
<dbReference type="InterPro" id="IPR012675">
    <property type="entry name" value="Beta-grasp_dom_sf"/>
</dbReference>
<keyword evidence="5" id="KW-0408">Iron</keyword>
<keyword evidence="6" id="KW-0411">Iron-sulfur</keyword>
<dbReference type="PROSITE" id="PS51384">
    <property type="entry name" value="FAD_FR"/>
    <property type="match status" value="1"/>
</dbReference>
<dbReference type="GO" id="GO:0046872">
    <property type="term" value="F:metal ion binding"/>
    <property type="evidence" value="ECO:0007669"/>
    <property type="project" value="UniProtKB-KW"/>
</dbReference>
<keyword evidence="3" id="KW-0479">Metal-binding</keyword>
<dbReference type="GeneID" id="57372992"/>
<dbReference type="PANTHER" id="PTHR47354:SF1">
    <property type="entry name" value="CARNITINE MONOOXYGENASE REDUCTASE SUBUNIT"/>
    <property type="match status" value="1"/>
</dbReference>
<dbReference type="InterPro" id="IPR017927">
    <property type="entry name" value="FAD-bd_FR_type"/>
</dbReference>
<comment type="caution">
    <text evidence="9">The sequence shown here is derived from an EMBL/GenBank/DDBJ whole genome shotgun (WGS) entry which is preliminary data.</text>
</comment>
<proteinExistence type="predicted"/>
<keyword evidence="2" id="KW-0001">2Fe-2S</keyword>
<dbReference type="OrthoDB" id="9801223at2"/>
<accession>A0A1V2JQ51</accession>
<evidence type="ECO:0000313" key="10">
    <source>
        <dbReference type="Proteomes" id="UP000188559"/>
    </source>
</evidence>
<dbReference type="Gene3D" id="3.10.20.30">
    <property type="match status" value="1"/>
</dbReference>
<dbReference type="InterPro" id="IPR036010">
    <property type="entry name" value="2Fe-2S_ferredoxin-like_sf"/>
</dbReference>
<keyword evidence="1" id="KW-0285">Flavoprotein</keyword>
<gene>
    <name evidence="9" type="ORF">BLL37_08715</name>
</gene>
<feature type="domain" description="2Fe-2S ferredoxin-type" evidence="7">
    <location>
        <begin position="232"/>
        <end position="319"/>
    </location>
</feature>
<dbReference type="InterPro" id="IPR001041">
    <property type="entry name" value="2Fe-2S_ferredoxin-type"/>
</dbReference>
<dbReference type="SUPFAM" id="SSF52343">
    <property type="entry name" value="Ferredoxin reductase-like, C-terminal NADP-linked domain"/>
    <property type="match status" value="1"/>
</dbReference>
<dbReference type="RefSeq" id="WP_071494978.1">
    <property type="nucleotide sequence ID" value="NZ_LT629702.1"/>
</dbReference>
<feature type="domain" description="FAD-binding FR-type" evidence="8">
    <location>
        <begin position="2"/>
        <end position="105"/>
    </location>
</feature>
<keyword evidence="10" id="KW-1185">Reference proteome</keyword>
<dbReference type="Gene3D" id="3.40.50.80">
    <property type="entry name" value="Nucleotide-binding domain of ferredoxin-NADP reductase (FNR) module"/>
    <property type="match status" value="1"/>
</dbReference>
<evidence type="ECO:0000313" key="9">
    <source>
        <dbReference type="EMBL" id="ONH46936.1"/>
    </source>
</evidence>
<dbReference type="Gene3D" id="2.40.30.10">
    <property type="entry name" value="Translation factors"/>
    <property type="match status" value="1"/>
</dbReference>
<dbReference type="PROSITE" id="PS51085">
    <property type="entry name" value="2FE2S_FER_2"/>
    <property type="match status" value="1"/>
</dbReference>
<dbReference type="SUPFAM" id="SSF54292">
    <property type="entry name" value="2Fe-2S ferredoxin-like"/>
    <property type="match status" value="1"/>
</dbReference>
<sequence>MTEQLLDVVVHKRELQGDGVVVLDLTRRDGAPLPLFEAGAHVDIHIKPGLVRQYSLCSDPADQSVYRLGVLKDPASRGGSLGVHDTLQEGCELQISAPRNLFPLAGDARRSILLGGGIGITPMIAMAYTLQASGHAFELHYCGRERGRSAFLADLADSPFAAKVFTHFDDEGLEQRLDLAHVLGSGEAGVHLYTCGPAGFMEWVMQGAREQGYTEEHIHKEYFQVEVDSSGASFEVVAARSGKTVQVAEGQSILAALAQVGIKIEISCEQGVCGTCLCDVLEGEPDHRDVYLTDDEKAGNDQILVCCSRAKSKKLVLDI</sequence>
<evidence type="ECO:0000256" key="1">
    <source>
        <dbReference type="ARBA" id="ARBA00022630"/>
    </source>
</evidence>
<dbReference type="GO" id="GO:0051537">
    <property type="term" value="F:2 iron, 2 sulfur cluster binding"/>
    <property type="evidence" value="ECO:0007669"/>
    <property type="project" value="UniProtKB-KW"/>
</dbReference>
<organism evidence="9 10">
    <name type="scientific">Pseudomonas azotoformans</name>
    <dbReference type="NCBI Taxonomy" id="47878"/>
    <lineage>
        <taxon>Bacteria</taxon>
        <taxon>Pseudomonadati</taxon>
        <taxon>Pseudomonadota</taxon>
        <taxon>Gammaproteobacteria</taxon>
        <taxon>Pseudomonadales</taxon>
        <taxon>Pseudomonadaceae</taxon>
        <taxon>Pseudomonas</taxon>
    </lineage>
</organism>
<dbReference type="AlphaFoldDB" id="A0A1V2JQ51"/>
<reference evidence="9 10" key="1">
    <citation type="submission" date="2016-10" db="EMBL/GenBank/DDBJ databases">
        <title>Pseudomonas lactis sp. nov. and Pseudomonas paralactis sp. nov., isolated from bovine raw milk.</title>
        <authorList>
            <person name="Von Neubeck M."/>
            <person name="Huptas C."/>
            <person name="Glueck C."/>
            <person name="Krewinkel M."/>
            <person name="Stoeckel M."/>
            <person name="Stressler T."/>
            <person name="Fischer L."/>
            <person name="Hinrichs J."/>
            <person name="Scherer S."/>
            <person name="Wenning M."/>
        </authorList>
    </citation>
    <scope>NUCLEOTIDE SEQUENCE [LARGE SCALE GENOMIC DNA]</scope>
    <source>
        <strain evidence="9 10">DSM 18862</strain>
    </source>
</reference>
<evidence type="ECO:0000256" key="4">
    <source>
        <dbReference type="ARBA" id="ARBA00023002"/>
    </source>
</evidence>
<dbReference type="Pfam" id="PF00111">
    <property type="entry name" value="Fer2"/>
    <property type="match status" value="1"/>
</dbReference>
<dbReference type="CDD" id="cd00207">
    <property type="entry name" value="fer2"/>
    <property type="match status" value="1"/>
</dbReference>
<dbReference type="InterPro" id="IPR006058">
    <property type="entry name" value="2Fe2S_fd_BS"/>
</dbReference>
<dbReference type="InterPro" id="IPR017938">
    <property type="entry name" value="Riboflavin_synthase-like_b-brl"/>
</dbReference>
<dbReference type="GO" id="GO:0016491">
    <property type="term" value="F:oxidoreductase activity"/>
    <property type="evidence" value="ECO:0007669"/>
    <property type="project" value="UniProtKB-KW"/>
</dbReference>
<evidence type="ECO:0000256" key="3">
    <source>
        <dbReference type="ARBA" id="ARBA00022723"/>
    </source>
</evidence>
<dbReference type="PROSITE" id="PS00197">
    <property type="entry name" value="2FE2S_FER_1"/>
    <property type="match status" value="1"/>
</dbReference>
<protein>
    <submittedName>
        <fullName evidence="9">Oxidoreductase</fullName>
    </submittedName>
</protein>
<keyword evidence="4" id="KW-0560">Oxidoreductase</keyword>
<dbReference type="EMBL" id="MNPV01000002">
    <property type="protein sequence ID" value="ONH46936.1"/>
    <property type="molecule type" value="Genomic_DNA"/>
</dbReference>
<dbReference type="Proteomes" id="UP000188559">
    <property type="component" value="Unassembled WGS sequence"/>
</dbReference>
<evidence type="ECO:0000259" key="7">
    <source>
        <dbReference type="PROSITE" id="PS51085"/>
    </source>
</evidence>
<evidence type="ECO:0000256" key="2">
    <source>
        <dbReference type="ARBA" id="ARBA00022714"/>
    </source>
</evidence>
<evidence type="ECO:0000256" key="5">
    <source>
        <dbReference type="ARBA" id="ARBA00023004"/>
    </source>
</evidence>